<gene>
    <name evidence="1" type="ORF">WOB96_09470</name>
</gene>
<reference evidence="1 2" key="1">
    <citation type="submission" date="2024-04" db="EMBL/GenBank/DDBJ databases">
        <authorList>
            <person name="Abashina T."/>
            <person name="Shaikin A."/>
        </authorList>
    </citation>
    <scope>NUCLEOTIDE SEQUENCE [LARGE SCALE GENOMIC DNA]</scope>
    <source>
        <strain evidence="1 2">AAFK</strain>
    </source>
</reference>
<dbReference type="EMBL" id="JBBPCO010000008">
    <property type="protein sequence ID" value="MEK8089996.1"/>
    <property type="molecule type" value="Genomic_DNA"/>
</dbReference>
<proteinExistence type="predicted"/>
<dbReference type="RefSeq" id="WP_341371053.1">
    <property type="nucleotide sequence ID" value="NZ_JBBPCO010000008.1"/>
</dbReference>
<dbReference type="SUPFAM" id="SSF75169">
    <property type="entry name" value="DsrEFH-like"/>
    <property type="match status" value="1"/>
</dbReference>
<comment type="caution">
    <text evidence="1">The sequence shown here is derived from an EMBL/GenBank/DDBJ whole genome shotgun (WGS) entry which is preliminary data.</text>
</comment>
<organism evidence="1 2">
    <name type="scientific">Thermithiobacillus plumbiphilus</name>
    <dbReference type="NCBI Taxonomy" id="1729899"/>
    <lineage>
        <taxon>Bacteria</taxon>
        <taxon>Pseudomonadati</taxon>
        <taxon>Pseudomonadota</taxon>
        <taxon>Acidithiobacillia</taxon>
        <taxon>Acidithiobacillales</taxon>
        <taxon>Thermithiobacillaceae</taxon>
        <taxon>Thermithiobacillus</taxon>
    </lineage>
</organism>
<dbReference type="InterPro" id="IPR027396">
    <property type="entry name" value="DsrEFH-like"/>
</dbReference>
<dbReference type="Proteomes" id="UP001446205">
    <property type="component" value="Unassembled WGS sequence"/>
</dbReference>
<keyword evidence="2" id="KW-1185">Reference proteome</keyword>
<accession>A0ABU9D977</accession>
<dbReference type="InterPro" id="IPR003787">
    <property type="entry name" value="Sulphur_relay_DsrE/F-like"/>
</dbReference>
<sequence length="122" mass="13310">MAHFFVNVTHAANDLDRATVGLVLAKNALAEGHQVTLFLSLDGIHLARADNYIDGLHEPTFPSIRELFDALVNSQQARIWVCAGCYKKRGLEETNFIQQAEIVGAGAAIKAMAEPGIVPVYY</sequence>
<dbReference type="Gene3D" id="3.40.1260.10">
    <property type="entry name" value="DsrEFH-like"/>
    <property type="match status" value="1"/>
</dbReference>
<name>A0ABU9D977_9PROT</name>
<dbReference type="Pfam" id="PF02635">
    <property type="entry name" value="DsrE"/>
    <property type="match status" value="1"/>
</dbReference>
<evidence type="ECO:0000313" key="1">
    <source>
        <dbReference type="EMBL" id="MEK8089996.1"/>
    </source>
</evidence>
<evidence type="ECO:0000313" key="2">
    <source>
        <dbReference type="Proteomes" id="UP001446205"/>
    </source>
</evidence>
<protein>
    <submittedName>
        <fullName evidence="1">DsrE family protein</fullName>
    </submittedName>
</protein>